<feature type="compositionally biased region" description="Basic and acidic residues" evidence="1">
    <location>
        <begin position="28"/>
        <end position="40"/>
    </location>
</feature>
<accession>A0A6D2IKW4</accession>
<proteinExistence type="predicted"/>
<dbReference type="AlphaFoldDB" id="A0A6D2IKW4"/>
<protein>
    <submittedName>
        <fullName evidence="2">Uncharacterized protein</fullName>
    </submittedName>
</protein>
<feature type="region of interest" description="Disordered" evidence="1">
    <location>
        <begin position="28"/>
        <end position="68"/>
    </location>
</feature>
<sequence length="100" mass="11490">MEQSRRKEQVLLLLQSLKRLIKPHEGSYRSRTFRLQEQRDGGGGGASDREGDDSSEESDFGDDLYKNEEDRQKLAGLTEFQREMILADKKGDKSLTEKLI</sequence>
<evidence type="ECO:0000313" key="3">
    <source>
        <dbReference type="Proteomes" id="UP000467841"/>
    </source>
</evidence>
<evidence type="ECO:0000256" key="1">
    <source>
        <dbReference type="SAM" id="MobiDB-lite"/>
    </source>
</evidence>
<feature type="compositionally biased region" description="Acidic residues" evidence="1">
    <location>
        <begin position="50"/>
        <end position="62"/>
    </location>
</feature>
<name>A0A6D2IKW4_9BRAS</name>
<dbReference type="OrthoDB" id="166375at2759"/>
<dbReference type="Proteomes" id="UP000467841">
    <property type="component" value="Unassembled WGS sequence"/>
</dbReference>
<organism evidence="2 3">
    <name type="scientific">Microthlaspi erraticum</name>
    <dbReference type="NCBI Taxonomy" id="1685480"/>
    <lineage>
        <taxon>Eukaryota</taxon>
        <taxon>Viridiplantae</taxon>
        <taxon>Streptophyta</taxon>
        <taxon>Embryophyta</taxon>
        <taxon>Tracheophyta</taxon>
        <taxon>Spermatophyta</taxon>
        <taxon>Magnoliopsida</taxon>
        <taxon>eudicotyledons</taxon>
        <taxon>Gunneridae</taxon>
        <taxon>Pentapetalae</taxon>
        <taxon>rosids</taxon>
        <taxon>malvids</taxon>
        <taxon>Brassicales</taxon>
        <taxon>Brassicaceae</taxon>
        <taxon>Coluteocarpeae</taxon>
        <taxon>Microthlaspi</taxon>
    </lineage>
</organism>
<comment type="caution">
    <text evidence="2">The sequence shown here is derived from an EMBL/GenBank/DDBJ whole genome shotgun (WGS) entry which is preliminary data.</text>
</comment>
<evidence type="ECO:0000313" key="2">
    <source>
        <dbReference type="EMBL" id="CAA7029658.1"/>
    </source>
</evidence>
<keyword evidence="3" id="KW-1185">Reference proteome</keyword>
<reference evidence="2" key="1">
    <citation type="submission" date="2020-01" db="EMBL/GenBank/DDBJ databases">
        <authorList>
            <person name="Mishra B."/>
        </authorList>
    </citation>
    <scope>NUCLEOTIDE SEQUENCE [LARGE SCALE GENOMIC DNA]</scope>
</reference>
<dbReference type="EMBL" id="CACVBM020001085">
    <property type="protein sequence ID" value="CAA7029658.1"/>
    <property type="molecule type" value="Genomic_DNA"/>
</dbReference>
<gene>
    <name evidence="2" type="ORF">MERR_LOCUS16893</name>
</gene>